<sequence>MGHDDVDNSVMAANRRARKDGGIWIPHNLLCAFSGSRSSKEELSPGWVETAGAEGSIAEGSSMVDAVDSSMPGLYGVDSILVPGNMTLYHCLPRTPQRFGHEIVILYPTTPSAF</sequence>
<name>A0A9W9P0A8_9EURO</name>
<dbReference type="EMBL" id="JAPQKS010000004">
    <property type="protein sequence ID" value="KAJ5233009.1"/>
    <property type="molecule type" value="Genomic_DNA"/>
</dbReference>
<dbReference type="RefSeq" id="XP_058331001.1">
    <property type="nucleotide sequence ID" value="XM_058475261.1"/>
</dbReference>
<reference evidence="1" key="1">
    <citation type="submission" date="2022-11" db="EMBL/GenBank/DDBJ databases">
        <authorList>
            <person name="Petersen C."/>
        </authorList>
    </citation>
    <scope>NUCLEOTIDE SEQUENCE</scope>
    <source>
        <strain evidence="1">IBT 19713</strain>
    </source>
</reference>
<dbReference type="AlphaFoldDB" id="A0A9W9P0A8"/>
<evidence type="ECO:0000313" key="1">
    <source>
        <dbReference type="EMBL" id="KAJ5233009.1"/>
    </source>
</evidence>
<dbReference type="GeneID" id="83202564"/>
<dbReference type="Proteomes" id="UP001150941">
    <property type="component" value="Unassembled WGS sequence"/>
</dbReference>
<accession>A0A9W9P0A8</accession>
<organism evidence="1 2">
    <name type="scientific">Penicillium chermesinum</name>
    <dbReference type="NCBI Taxonomy" id="63820"/>
    <lineage>
        <taxon>Eukaryota</taxon>
        <taxon>Fungi</taxon>
        <taxon>Dikarya</taxon>
        <taxon>Ascomycota</taxon>
        <taxon>Pezizomycotina</taxon>
        <taxon>Eurotiomycetes</taxon>
        <taxon>Eurotiomycetidae</taxon>
        <taxon>Eurotiales</taxon>
        <taxon>Aspergillaceae</taxon>
        <taxon>Penicillium</taxon>
    </lineage>
</organism>
<protein>
    <submittedName>
        <fullName evidence="1">Uncharacterized protein</fullName>
    </submittedName>
</protein>
<reference evidence="1" key="2">
    <citation type="journal article" date="2023" name="IMA Fungus">
        <title>Comparative genomic study of the Penicillium genus elucidates a diverse pangenome and 15 lateral gene transfer events.</title>
        <authorList>
            <person name="Petersen C."/>
            <person name="Sorensen T."/>
            <person name="Nielsen M.R."/>
            <person name="Sondergaard T.E."/>
            <person name="Sorensen J.L."/>
            <person name="Fitzpatrick D.A."/>
            <person name="Frisvad J.C."/>
            <person name="Nielsen K.L."/>
        </authorList>
    </citation>
    <scope>NUCLEOTIDE SEQUENCE</scope>
    <source>
        <strain evidence="1">IBT 19713</strain>
    </source>
</reference>
<gene>
    <name evidence="1" type="ORF">N7468_005965</name>
</gene>
<keyword evidence="2" id="KW-1185">Reference proteome</keyword>
<evidence type="ECO:0000313" key="2">
    <source>
        <dbReference type="Proteomes" id="UP001150941"/>
    </source>
</evidence>
<proteinExistence type="predicted"/>
<comment type="caution">
    <text evidence="1">The sequence shown here is derived from an EMBL/GenBank/DDBJ whole genome shotgun (WGS) entry which is preliminary data.</text>
</comment>